<comment type="caution">
    <text evidence="3">The sequence shown here is derived from an EMBL/GenBank/DDBJ whole genome shotgun (WGS) entry which is preliminary data.</text>
</comment>
<feature type="domain" description="GH15-like" evidence="1">
    <location>
        <begin position="232"/>
        <end position="599"/>
    </location>
</feature>
<sequence length="609" mass="70941">MNKEQSDYNPIANYGVIGNQNTIALVGMDGAIDFMCFPRFDSPSIFASILDKKKGGSFQIIPDLKEVDYKQQYLPETNVLVTRFLAYEGMVEITDFMPVKSQEGSCELIRKVTVIRGKVAFKMKCEPRFEYAKERGKAIAKDDKQVFFEDGDQAEFIRLVSDIPLKASEHDAWAEFELEEKESACFVLEAVHNEDETDEFGADLNDRVHRLFIETVNYWKSWVGKSKYQGKWLDMVQRSALTLKLLTSHKYGAPVAAATFGLPEHIGGTRNWDYRFTWIRDAAFTMYAFIRMGYTEEAGHFMDWIRHQFDENMQDGSELQLMYGVDGKAELKEMELDHLEGYMHSTPVRIGNEAYDQLQMDIYGELMDSIYLYDKYGEPVTYKFWESLKRHIEYVCDNWQVKDHGIWEIRSEKREFLYSRVMCWVAVDRAIRLAEKRSFPYPFERWRKVRDEIYTNVYEDFWNDDLKAFVQYKGADVLDASALLMPLVRFISPYDPRWQSTMEAIEEELATDSLVYRYNTEHDIDGLNSEEGTFSVCSFWYVECLCRGGQVEKARLFFEKMLSYGNHLGLYAEQIGLRGEQLGNFPQAFTHLGLISAAYAINRAIDNDK</sequence>
<dbReference type="RefSeq" id="WP_202245863.1">
    <property type="nucleotide sequence ID" value="NZ_JAESIY010000010.1"/>
</dbReference>
<dbReference type="InterPro" id="IPR012341">
    <property type="entry name" value="6hp_glycosidase-like_sf"/>
</dbReference>
<dbReference type="InterPro" id="IPR045582">
    <property type="entry name" value="Trehalase-like_N"/>
</dbReference>
<dbReference type="InterPro" id="IPR011613">
    <property type="entry name" value="GH15-like"/>
</dbReference>
<name>A0A937F846_9BACT</name>
<accession>A0A937F846</accession>
<dbReference type="PANTHER" id="PTHR31616">
    <property type="entry name" value="TREHALASE"/>
    <property type="match status" value="1"/>
</dbReference>
<organism evidence="3 4">
    <name type="scientific">Fulvivirga sediminis</name>
    <dbReference type="NCBI Taxonomy" id="2803949"/>
    <lineage>
        <taxon>Bacteria</taxon>
        <taxon>Pseudomonadati</taxon>
        <taxon>Bacteroidota</taxon>
        <taxon>Cytophagia</taxon>
        <taxon>Cytophagales</taxon>
        <taxon>Fulvivirgaceae</taxon>
        <taxon>Fulvivirga</taxon>
    </lineage>
</organism>
<dbReference type="AlphaFoldDB" id="A0A937F846"/>
<dbReference type="GO" id="GO:0005975">
    <property type="term" value="P:carbohydrate metabolic process"/>
    <property type="evidence" value="ECO:0007669"/>
    <property type="project" value="InterPro"/>
</dbReference>
<evidence type="ECO:0000259" key="1">
    <source>
        <dbReference type="Pfam" id="PF00723"/>
    </source>
</evidence>
<dbReference type="Pfam" id="PF19291">
    <property type="entry name" value="TREH_N"/>
    <property type="match status" value="1"/>
</dbReference>
<dbReference type="GO" id="GO:0004553">
    <property type="term" value="F:hydrolase activity, hydrolyzing O-glycosyl compounds"/>
    <property type="evidence" value="ECO:0007669"/>
    <property type="project" value="UniProtKB-ARBA"/>
</dbReference>
<reference evidence="3" key="1">
    <citation type="submission" date="2021-01" db="EMBL/GenBank/DDBJ databases">
        <title>Fulvivirga kasyanovii gen. nov., sp nov., a novel member of the phylum Bacteroidetes isolated from seawater in a mussel farm.</title>
        <authorList>
            <person name="Zhao L.-H."/>
            <person name="Wang Z.-J."/>
        </authorList>
    </citation>
    <scope>NUCLEOTIDE SEQUENCE</scope>
    <source>
        <strain evidence="3">2943</strain>
    </source>
</reference>
<dbReference type="PANTHER" id="PTHR31616:SF0">
    <property type="entry name" value="GLUCAN 1,4-ALPHA-GLUCOSIDASE"/>
    <property type="match status" value="1"/>
</dbReference>
<evidence type="ECO:0000259" key="2">
    <source>
        <dbReference type="Pfam" id="PF19291"/>
    </source>
</evidence>
<dbReference type="Proteomes" id="UP000659388">
    <property type="component" value="Unassembled WGS sequence"/>
</dbReference>
<keyword evidence="3" id="KW-0378">Hydrolase</keyword>
<dbReference type="SUPFAM" id="SSF48208">
    <property type="entry name" value="Six-hairpin glycosidases"/>
    <property type="match status" value="1"/>
</dbReference>
<feature type="domain" description="Trehalase-like N-terminal" evidence="2">
    <location>
        <begin position="9"/>
        <end position="143"/>
    </location>
</feature>
<evidence type="ECO:0000313" key="4">
    <source>
        <dbReference type="Proteomes" id="UP000659388"/>
    </source>
</evidence>
<proteinExistence type="predicted"/>
<dbReference type="EMBL" id="JAESIY010000010">
    <property type="protein sequence ID" value="MBL3658071.1"/>
    <property type="molecule type" value="Genomic_DNA"/>
</dbReference>
<dbReference type="InterPro" id="IPR008928">
    <property type="entry name" value="6-hairpin_glycosidase_sf"/>
</dbReference>
<dbReference type="Gene3D" id="1.50.10.10">
    <property type="match status" value="1"/>
</dbReference>
<keyword evidence="4" id="KW-1185">Reference proteome</keyword>
<evidence type="ECO:0000313" key="3">
    <source>
        <dbReference type="EMBL" id="MBL3658071.1"/>
    </source>
</evidence>
<protein>
    <submittedName>
        <fullName evidence="3">Glycoside hydrolase family 15 protein</fullName>
    </submittedName>
</protein>
<dbReference type="Pfam" id="PF00723">
    <property type="entry name" value="Glyco_hydro_15"/>
    <property type="match status" value="1"/>
</dbReference>
<gene>
    <name evidence="3" type="ORF">JL102_18110</name>
</gene>